<accession>A0ABV8H1W6</accession>
<evidence type="ECO:0000313" key="3">
    <source>
        <dbReference type="EMBL" id="MFC4025166.1"/>
    </source>
</evidence>
<organism evidence="3 4">
    <name type="scientific">Oceanobacillus longus</name>
    <dbReference type="NCBI Taxonomy" id="930120"/>
    <lineage>
        <taxon>Bacteria</taxon>
        <taxon>Bacillati</taxon>
        <taxon>Bacillota</taxon>
        <taxon>Bacilli</taxon>
        <taxon>Bacillales</taxon>
        <taxon>Bacillaceae</taxon>
        <taxon>Oceanobacillus</taxon>
    </lineage>
</organism>
<evidence type="ECO:0000256" key="1">
    <source>
        <dbReference type="ARBA" id="ARBA00004496"/>
    </source>
</evidence>
<dbReference type="Gene3D" id="3.20.20.70">
    <property type="entry name" value="Aldolase class I"/>
    <property type="match status" value="1"/>
</dbReference>
<sequence length="214" mass="23509">MYLDSANLNEIKEATTYGIIKGVTTNPTILLREEVPMRESVERILQATVGDVFVQVSGNTLEQLYQSAQEIMAVSTERIIVKVPINSAGLQLISKLKAEDRNIPILGTTIFSADQAILAGLAGCAYVAPYINRMENNHINPNEVISKIRAFYDERNLPTKILGASYKNTNQVIDSFLAGAHTVTVPLDIIKKMMDKPLAQDSIEAFEKDAAKLG</sequence>
<dbReference type="GO" id="GO:0004801">
    <property type="term" value="F:transaldolase activity"/>
    <property type="evidence" value="ECO:0007669"/>
    <property type="project" value="UniProtKB-EC"/>
</dbReference>
<gene>
    <name evidence="3" type="ORF">ACFOUV_15330</name>
</gene>
<evidence type="ECO:0000256" key="2">
    <source>
        <dbReference type="ARBA" id="ARBA00023270"/>
    </source>
</evidence>
<dbReference type="PROSITE" id="PS01054">
    <property type="entry name" value="TRANSALDOLASE_1"/>
    <property type="match status" value="1"/>
</dbReference>
<dbReference type="SUPFAM" id="SSF51569">
    <property type="entry name" value="Aldolase"/>
    <property type="match status" value="1"/>
</dbReference>
<comment type="subcellular location">
    <subcellularLocation>
        <location evidence="1">Cytoplasm</location>
    </subcellularLocation>
</comment>
<dbReference type="Pfam" id="PF00923">
    <property type="entry name" value="TAL_FSA"/>
    <property type="match status" value="1"/>
</dbReference>
<dbReference type="InterPro" id="IPR013785">
    <property type="entry name" value="Aldolase_TIM"/>
</dbReference>
<dbReference type="CDD" id="cd00956">
    <property type="entry name" value="Transaldolase_FSA"/>
    <property type="match status" value="1"/>
</dbReference>
<keyword evidence="3" id="KW-0808">Transferase</keyword>
<keyword evidence="2" id="KW-0704">Schiff base</keyword>
<proteinExistence type="predicted"/>
<dbReference type="RefSeq" id="WP_379497657.1">
    <property type="nucleotide sequence ID" value="NZ_JBHSAO010000011.1"/>
</dbReference>
<keyword evidence="4" id="KW-1185">Reference proteome</keyword>
<dbReference type="InterPro" id="IPR033919">
    <property type="entry name" value="TSA/FSA_arc/bac"/>
</dbReference>
<dbReference type="Proteomes" id="UP001595772">
    <property type="component" value="Unassembled WGS sequence"/>
</dbReference>
<comment type="caution">
    <text evidence="3">The sequence shown here is derived from an EMBL/GenBank/DDBJ whole genome shotgun (WGS) entry which is preliminary data.</text>
</comment>
<name>A0ABV8H1W6_9BACI</name>
<dbReference type="EMBL" id="JBHSAO010000011">
    <property type="protein sequence ID" value="MFC4025166.1"/>
    <property type="molecule type" value="Genomic_DNA"/>
</dbReference>
<protein>
    <submittedName>
        <fullName evidence="3">Transaldolase family protein</fullName>
        <ecNumber evidence="3">2.2.1.2</ecNumber>
    </submittedName>
</protein>
<dbReference type="InterPro" id="IPR001585">
    <property type="entry name" value="TAL/FSA"/>
</dbReference>
<evidence type="ECO:0000313" key="4">
    <source>
        <dbReference type="Proteomes" id="UP001595772"/>
    </source>
</evidence>
<dbReference type="PANTHER" id="PTHR10683">
    <property type="entry name" value="TRANSALDOLASE"/>
    <property type="match status" value="1"/>
</dbReference>
<dbReference type="InterPro" id="IPR018225">
    <property type="entry name" value="Transaldolase_AS"/>
</dbReference>
<reference evidence="4" key="1">
    <citation type="journal article" date="2019" name="Int. J. Syst. Evol. Microbiol.">
        <title>The Global Catalogue of Microorganisms (GCM) 10K type strain sequencing project: providing services to taxonomists for standard genome sequencing and annotation.</title>
        <authorList>
            <consortium name="The Broad Institute Genomics Platform"/>
            <consortium name="The Broad Institute Genome Sequencing Center for Infectious Disease"/>
            <person name="Wu L."/>
            <person name="Ma J."/>
        </authorList>
    </citation>
    <scope>NUCLEOTIDE SEQUENCE [LARGE SCALE GENOMIC DNA]</scope>
    <source>
        <strain evidence="4">IBRC-M 10703</strain>
    </source>
</reference>
<dbReference type="PANTHER" id="PTHR10683:SF28">
    <property type="entry name" value="TRANSALDOLASE C"/>
    <property type="match status" value="1"/>
</dbReference>
<dbReference type="EC" id="2.2.1.2" evidence="3"/>